<dbReference type="eggNOG" id="ENOG502QSV0">
    <property type="taxonomic scope" value="Eukaryota"/>
</dbReference>
<evidence type="ECO:0008006" key="4">
    <source>
        <dbReference type="Google" id="ProtNLM"/>
    </source>
</evidence>
<sequence length="476" mass="49664">MLALTAAGASTWSGRHASCRAPVRAVSQPRACGVGELVDEAAAALLPTFSEIDRRTEQSLSSVLSAFRRHGVGTHHFAGVDGYGHGDLGREALDAVYADLLGAEAALVRVQCFSGTHAIACALYGVLRPGDELLGVSGAPYDTLEEVIGLRGRTEDGLRGSLADLGVSYSQVELAAASEGTAVAKFDLDAIGAAIRPSTRVLHVQRSCGYSWRASIRVQEIGRLAGWLRTHHPSLILFVDNCYGEFVEVEEPCHVGAHLVAGSLIKNPGGTLAPSGGYVAGRSDLVAAAGRRLAAPGVEGGATLGMTRTLFQGLFHAPQVVGEALKGSLLVAQTMSRLGYECNPPPGVGGRTDIIQAVKLGSRAKVLAFCAAVQRCSPVGAHIVPVAGVTPGYGDEVVFADGTFIDGSTLELSADGPLRAPYAVYVQGGTHWTHWAIVLREALSALAELEEPLGETAAGEGDSRRYAGRRSLRNTE</sequence>
<dbReference type="InterPro" id="IPR015424">
    <property type="entry name" value="PyrdxlP-dep_Trfase"/>
</dbReference>
<reference evidence="2" key="2">
    <citation type="submission" date="2024-10" db="UniProtKB">
        <authorList>
            <consortium name="EnsemblProtists"/>
        </authorList>
    </citation>
    <scope>IDENTIFICATION</scope>
</reference>
<dbReference type="GeneID" id="17268679"/>
<organism evidence="2 3">
    <name type="scientific">Emiliania huxleyi (strain CCMP1516)</name>
    <dbReference type="NCBI Taxonomy" id="280463"/>
    <lineage>
        <taxon>Eukaryota</taxon>
        <taxon>Haptista</taxon>
        <taxon>Haptophyta</taxon>
        <taxon>Prymnesiophyceae</taxon>
        <taxon>Isochrysidales</taxon>
        <taxon>Noelaerhabdaceae</taxon>
        <taxon>Emiliania</taxon>
    </lineage>
</organism>
<feature type="region of interest" description="Disordered" evidence="1">
    <location>
        <begin position="454"/>
        <end position="476"/>
    </location>
</feature>
<dbReference type="InterPro" id="IPR009651">
    <property type="entry name" value="Met_g_lyase_put"/>
</dbReference>
<dbReference type="EnsemblProtists" id="EOD23132">
    <property type="protein sequence ID" value="EOD23132"/>
    <property type="gene ID" value="EMIHUDRAFT_61380"/>
</dbReference>
<dbReference type="RefSeq" id="XP_005775561.1">
    <property type="nucleotide sequence ID" value="XM_005775504.1"/>
</dbReference>
<protein>
    <recommendedName>
        <fullName evidence="4">Aluminum resistance family protein</fullName>
    </recommendedName>
</protein>
<evidence type="ECO:0000256" key="1">
    <source>
        <dbReference type="SAM" id="MobiDB-lite"/>
    </source>
</evidence>
<dbReference type="InterPro" id="IPR015421">
    <property type="entry name" value="PyrdxlP-dep_Trfase_major"/>
</dbReference>
<accession>A0A0D3JHZ7</accession>
<dbReference type="Gene3D" id="3.40.640.10">
    <property type="entry name" value="Type I PLP-dependent aspartate aminotransferase-like (Major domain)"/>
    <property type="match status" value="1"/>
</dbReference>
<dbReference type="Proteomes" id="UP000013827">
    <property type="component" value="Unassembled WGS sequence"/>
</dbReference>
<dbReference type="AlphaFoldDB" id="A0A0D3JHZ7"/>
<evidence type="ECO:0000313" key="2">
    <source>
        <dbReference type="EnsemblProtists" id="EOD23132"/>
    </source>
</evidence>
<dbReference type="Pfam" id="PF06838">
    <property type="entry name" value="Met_gamma_lyase"/>
    <property type="match status" value="1"/>
</dbReference>
<feature type="compositionally biased region" description="Basic residues" evidence="1">
    <location>
        <begin position="466"/>
        <end position="476"/>
    </location>
</feature>
<dbReference type="KEGG" id="ehx:EMIHUDRAFT_61380"/>
<evidence type="ECO:0000313" key="3">
    <source>
        <dbReference type="Proteomes" id="UP000013827"/>
    </source>
</evidence>
<dbReference type="PANTHER" id="PTHR46658">
    <property type="entry name" value="CYS OR MET METABOLISM PYRIDOXAL-PHOSPHATE-DEPENDENT ENZYME"/>
    <property type="match status" value="1"/>
</dbReference>
<dbReference type="PaxDb" id="2903-EOD23132"/>
<name>A0A0D3JHZ7_EMIH1</name>
<dbReference type="PANTHER" id="PTHR46658:SF1">
    <property type="entry name" value="CYS OR MET METABOLISM PYRIDOXAL-PHOSPHATE-DEPENDENT ENZYME"/>
    <property type="match status" value="1"/>
</dbReference>
<keyword evidence="3" id="KW-1185">Reference proteome</keyword>
<dbReference type="OMA" id="YGHDDLG"/>
<reference evidence="3" key="1">
    <citation type="journal article" date="2013" name="Nature">
        <title>Pan genome of the phytoplankton Emiliania underpins its global distribution.</title>
        <authorList>
            <person name="Read B.A."/>
            <person name="Kegel J."/>
            <person name="Klute M.J."/>
            <person name="Kuo A."/>
            <person name="Lefebvre S.C."/>
            <person name="Maumus F."/>
            <person name="Mayer C."/>
            <person name="Miller J."/>
            <person name="Monier A."/>
            <person name="Salamov A."/>
            <person name="Young J."/>
            <person name="Aguilar M."/>
            <person name="Claverie J.M."/>
            <person name="Frickenhaus S."/>
            <person name="Gonzalez K."/>
            <person name="Herman E.K."/>
            <person name="Lin Y.C."/>
            <person name="Napier J."/>
            <person name="Ogata H."/>
            <person name="Sarno A.F."/>
            <person name="Shmutz J."/>
            <person name="Schroeder D."/>
            <person name="de Vargas C."/>
            <person name="Verret F."/>
            <person name="von Dassow P."/>
            <person name="Valentin K."/>
            <person name="Van de Peer Y."/>
            <person name="Wheeler G."/>
            <person name="Dacks J.B."/>
            <person name="Delwiche C.F."/>
            <person name="Dyhrman S.T."/>
            <person name="Glockner G."/>
            <person name="John U."/>
            <person name="Richards T."/>
            <person name="Worden A.Z."/>
            <person name="Zhang X."/>
            <person name="Grigoriev I.V."/>
            <person name="Allen A.E."/>
            <person name="Bidle K."/>
            <person name="Borodovsky M."/>
            <person name="Bowler C."/>
            <person name="Brownlee C."/>
            <person name="Cock J.M."/>
            <person name="Elias M."/>
            <person name="Gladyshev V.N."/>
            <person name="Groth M."/>
            <person name="Guda C."/>
            <person name="Hadaegh A."/>
            <person name="Iglesias-Rodriguez M.D."/>
            <person name="Jenkins J."/>
            <person name="Jones B.M."/>
            <person name="Lawson T."/>
            <person name="Leese F."/>
            <person name="Lindquist E."/>
            <person name="Lobanov A."/>
            <person name="Lomsadze A."/>
            <person name="Malik S.B."/>
            <person name="Marsh M.E."/>
            <person name="Mackinder L."/>
            <person name="Mock T."/>
            <person name="Mueller-Roeber B."/>
            <person name="Pagarete A."/>
            <person name="Parker M."/>
            <person name="Probert I."/>
            <person name="Quesneville H."/>
            <person name="Raines C."/>
            <person name="Rensing S.A."/>
            <person name="Riano-Pachon D.M."/>
            <person name="Richier S."/>
            <person name="Rokitta S."/>
            <person name="Shiraiwa Y."/>
            <person name="Soanes D.M."/>
            <person name="van der Giezen M."/>
            <person name="Wahlund T.M."/>
            <person name="Williams B."/>
            <person name="Wilson W."/>
            <person name="Wolfe G."/>
            <person name="Wurch L.L."/>
        </authorList>
    </citation>
    <scope>NUCLEOTIDE SEQUENCE</scope>
</reference>
<dbReference type="HOGENOM" id="CLU_037803_3_0_1"/>
<dbReference type="Gene3D" id="3.90.1150.60">
    <property type="entry name" value="Methioning gamme-lyase, C-terminal domain"/>
    <property type="match status" value="1"/>
</dbReference>
<proteinExistence type="predicted"/>
<dbReference type="SUPFAM" id="SSF53383">
    <property type="entry name" value="PLP-dependent transferases"/>
    <property type="match status" value="1"/>
</dbReference>